<sequence>MKRSGLEADETAEDVCRRRLLQDSSCCLNQEHSSSVVQSRRSRPGTAWECSNAKGCLDETEGLRGEDLISIPLEANCDCRILFVHGGAWYYGAPWTDGYSSLASRLASMTRCIVMVPDYPLLPAGSVHSILDAAVAALRHLASEALCQGTGPVRIFLGGDSAGGATALSLLFRLQQAADPLIPRAEIAGAFFWSPWTNLACDTPEYVSNAYSRLGAGSAAHTGDILFRDEPATSRALFGNNSLAYVGGDTRLLRDALYSPFFAHKELLAGAPPLYFAVGSAEAILGDSTILAQKAAAFGVPVVLDIFQGMWHDFPMYSEGCGASLPLWQGQRAWNNTAEFIRSVAEASNVGGSAGWPLTRYIYDESLAHRRGWFAQAHSFAWKPGSSCTSGSWLGSLSWLLLILASLAVAICFAETFLEAKYRLLATLDRRFRKRRAFAEELAPLMSKH</sequence>
<dbReference type="AlphaFoldDB" id="A0AA36NGL2"/>
<evidence type="ECO:0000256" key="2">
    <source>
        <dbReference type="SAM" id="Phobius"/>
    </source>
</evidence>
<reference evidence="4" key="1">
    <citation type="submission" date="2023-08" db="EMBL/GenBank/DDBJ databases">
        <authorList>
            <person name="Chen Y."/>
            <person name="Shah S."/>
            <person name="Dougan E. K."/>
            <person name="Thang M."/>
            <person name="Chan C."/>
        </authorList>
    </citation>
    <scope>NUCLEOTIDE SEQUENCE</scope>
</reference>
<organism evidence="4 5">
    <name type="scientific">Effrenium voratum</name>
    <dbReference type="NCBI Taxonomy" id="2562239"/>
    <lineage>
        <taxon>Eukaryota</taxon>
        <taxon>Sar</taxon>
        <taxon>Alveolata</taxon>
        <taxon>Dinophyceae</taxon>
        <taxon>Suessiales</taxon>
        <taxon>Symbiodiniaceae</taxon>
        <taxon>Effrenium</taxon>
    </lineage>
</organism>
<keyword evidence="1" id="KW-0378">Hydrolase</keyword>
<dbReference type="GO" id="GO:0016787">
    <property type="term" value="F:hydrolase activity"/>
    <property type="evidence" value="ECO:0007669"/>
    <property type="project" value="UniProtKB-KW"/>
</dbReference>
<dbReference type="EMBL" id="CAUJNA010003457">
    <property type="protein sequence ID" value="CAJ1402561.1"/>
    <property type="molecule type" value="Genomic_DNA"/>
</dbReference>
<evidence type="ECO:0000259" key="3">
    <source>
        <dbReference type="Pfam" id="PF07859"/>
    </source>
</evidence>
<dbReference type="Gene3D" id="3.40.50.1820">
    <property type="entry name" value="alpha/beta hydrolase"/>
    <property type="match status" value="1"/>
</dbReference>
<comment type="caution">
    <text evidence="4">The sequence shown here is derived from an EMBL/GenBank/DDBJ whole genome shotgun (WGS) entry which is preliminary data.</text>
</comment>
<dbReference type="Pfam" id="PF07859">
    <property type="entry name" value="Abhydrolase_3"/>
    <property type="match status" value="1"/>
</dbReference>
<protein>
    <recommendedName>
        <fullName evidence="3">Alpha/beta hydrolase fold-3 domain-containing protein</fullName>
    </recommendedName>
</protein>
<dbReference type="PANTHER" id="PTHR48081">
    <property type="entry name" value="AB HYDROLASE SUPERFAMILY PROTEIN C4A8.06C"/>
    <property type="match status" value="1"/>
</dbReference>
<feature type="transmembrane region" description="Helical" evidence="2">
    <location>
        <begin position="393"/>
        <end position="414"/>
    </location>
</feature>
<keyword evidence="2" id="KW-1133">Transmembrane helix</keyword>
<dbReference type="PANTHER" id="PTHR48081:SF8">
    <property type="entry name" value="ALPHA_BETA HYDROLASE FOLD-3 DOMAIN-CONTAINING PROTEIN-RELATED"/>
    <property type="match status" value="1"/>
</dbReference>
<dbReference type="InterPro" id="IPR029058">
    <property type="entry name" value="AB_hydrolase_fold"/>
</dbReference>
<evidence type="ECO:0000313" key="4">
    <source>
        <dbReference type="EMBL" id="CAJ1402561.1"/>
    </source>
</evidence>
<gene>
    <name evidence="4" type="ORF">EVOR1521_LOCUS25414</name>
</gene>
<name>A0AA36NGL2_9DINO</name>
<proteinExistence type="predicted"/>
<evidence type="ECO:0000256" key="1">
    <source>
        <dbReference type="ARBA" id="ARBA00022801"/>
    </source>
</evidence>
<keyword evidence="2" id="KW-0812">Transmembrane</keyword>
<dbReference type="SUPFAM" id="SSF53474">
    <property type="entry name" value="alpha/beta-Hydrolases"/>
    <property type="match status" value="1"/>
</dbReference>
<dbReference type="InterPro" id="IPR050300">
    <property type="entry name" value="GDXG_lipolytic_enzyme"/>
</dbReference>
<dbReference type="InterPro" id="IPR013094">
    <property type="entry name" value="AB_hydrolase_3"/>
</dbReference>
<keyword evidence="5" id="KW-1185">Reference proteome</keyword>
<keyword evidence="2" id="KW-0472">Membrane</keyword>
<dbReference type="Proteomes" id="UP001178507">
    <property type="component" value="Unassembled WGS sequence"/>
</dbReference>
<evidence type="ECO:0000313" key="5">
    <source>
        <dbReference type="Proteomes" id="UP001178507"/>
    </source>
</evidence>
<feature type="domain" description="Alpha/beta hydrolase fold-3" evidence="3">
    <location>
        <begin position="81"/>
        <end position="315"/>
    </location>
</feature>
<accession>A0AA36NGL2</accession>